<name>A0A843TI86_COLES</name>
<feature type="region of interest" description="Disordered" evidence="1">
    <location>
        <begin position="69"/>
        <end position="114"/>
    </location>
</feature>
<protein>
    <submittedName>
        <fullName evidence="2">Uncharacterized protein</fullName>
    </submittedName>
</protein>
<evidence type="ECO:0000313" key="3">
    <source>
        <dbReference type="Proteomes" id="UP000652761"/>
    </source>
</evidence>
<accession>A0A843TI86</accession>
<reference evidence="2" key="1">
    <citation type="submission" date="2017-07" db="EMBL/GenBank/DDBJ databases">
        <title>Taro Niue Genome Assembly and Annotation.</title>
        <authorList>
            <person name="Atibalentja N."/>
            <person name="Keating K."/>
            <person name="Fields C.J."/>
        </authorList>
    </citation>
    <scope>NUCLEOTIDE SEQUENCE</scope>
    <source>
        <strain evidence="2">Niue_2</strain>
        <tissue evidence="2">Leaf</tissue>
    </source>
</reference>
<organism evidence="2 3">
    <name type="scientific">Colocasia esculenta</name>
    <name type="common">Wild taro</name>
    <name type="synonym">Arum esculentum</name>
    <dbReference type="NCBI Taxonomy" id="4460"/>
    <lineage>
        <taxon>Eukaryota</taxon>
        <taxon>Viridiplantae</taxon>
        <taxon>Streptophyta</taxon>
        <taxon>Embryophyta</taxon>
        <taxon>Tracheophyta</taxon>
        <taxon>Spermatophyta</taxon>
        <taxon>Magnoliopsida</taxon>
        <taxon>Liliopsida</taxon>
        <taxon>Araceae</taxon>
        <taxon>Aroideae</taxon>
        <taxon>Colocasieae</taxon>
        <taxon>Colocasia</taxon>
    </lineage>
</organism>
<proteinExistence type="predicted"/>
<dbReference type="EMBL" id="NMUH01000048">
    <property type="protein sequence ID" value="MQL69827.1"/>
    <property type="molecule type" value="Genomic_DNA"/>
</dbReference>
<dbReference type="Proteomes" id="UP000652761">
    <property type="component" value="Unassembled WGS sequence"/>
</dbReference>
<keyword evidence="3" id="KW-1185">Reference proteome</keyword>
<evidence type="ECO:0000256" key="1">
    <source>
        <dbReference type="SAM" id="MobiDB-lite"/>
    </source>
</evidence>
<gene>
    <name evidence="2" type="ORF">Taro_002092</name>
</gene>
<evidence type="ECO:0000313" key="2">
    <source>
        <dbReference type="EMBL" id="MQL69827.1"/>
    </source>
</evidence>
<feature type="compositionally biased region" description="Low complexity" evidence="1">
    <location>
        <begin position="69"/>
        <end position="78"/>
    </location>
</feature>
<sequence>MRVEEVWMGEPLNRCGTPLDRDPVAHCHDRGLLYQLSQPYNSISPSLSIYPSSSKFSLFLPFLAAAAPSRLPSSSEPSCGSGQLLVPLVEGEGRNRSPREKQEPFSNRKDPPSILQIHKYHVRGTLENNSYLVPS</sequence>
<comment type="caution">
    <text evidence="2">The sequence shown here is derived from an EMBL/GenBank/DDBJ whole genome shotgun (WGS) entry which is preliminary data.</text>
</comment>
<dbReference type="AlphaFoldDB" id="A0A843TI86"/>
<feature type="compositionally biased region" description="Basic and acidic residues" evidence="1">
    <location>
        <begin position="91"/>
        <end position="111"/>
    </location>
</feature>